<evidence type="ECO:0000313" key="4">
    <source>
        <dbReference type="Proteomes" id="UP000235589"/>
    </source>
</evidence>
<accession>A0A2K9P2N6</accession>
<feature type="compositionally biased region" description="Polar residues" evidence="1">
    <location>
        <begin position="14"/>
        <end position="31"/>
    </location>
</feature>
<dbReference type="GO" id="GO:0051301">
    <property type="term" value="P:cell division"/>
    <property type="evidence" value="ECO:0007669"/>
    <property type="project" value="UniProtKB-KW"/>
</dbReference>
<dbReference type="EMBL" id="CP020991">
    <property type="protein sequence ID" value="AUO19514.1"/>
    <property type="molecule type" value="Genomic_DNA"/>
</dbReference>
<protein>
    <submittedName>
        <fullName evidence="3">Cell division protein FtsL</fullName>
    </submittedName>
</protein>
<sequence length="272" mass="30809">MPEKQKTAYRRQAPLSQSRNYRAETRGTSSYGGAYGAPRYQENMNYRYPGINSTEIRNTQYAGTERLRTGSYESRKSYRAQSGVYQEKRPSSNRRGNSTVNIQDKSYMRGYYPPVYTAPSERPMANGMRTSSVSVYERPLGYTGGTTVTVPGREVQRKILTREERLENKRKLKARVLSILGIAVIFLMCVLMLYRQSAIFGKNQEIETLNSEYSKILVTNEGIQSSIDKSIELGNLESVAKNQLGMVNPDSSQIFYIDMGIKDEVVKSSSSK</sequence>
<organism evidence="3 4">
    <name type="scientific">Monoglobus pectinilyticus</name>
    <dbReference type="NCBI Taxonomy" id="1981510"/>
    <lineage>
        <taxon>Bacteria</taxon>
        <taxon>Bacillati</taxon>
        <taxon>Bacillota</taxon>
        <taxon>Clostridia</taxon>
        <taxon>Monoglobales</taxon>
        <taxon>Monoglobaceae</taxon>
        <taxon>Monoglobus</taxon>
    </lineage>
</organism>
<gene>
    <name evidence="3" type="ORF">B9O19_01353</name>
</gene>
<dbReference type="KEGG" id="mpec:B9O19_01353"/>
<feature type="region of interest" description="Disordered" evidence="1">
    <location>
        <begin position="72"/>
        <end position="101"/>
    </location>
</feature>
<dbReference type="AlphaFoldDB" id="A0A2K9P2N6"/>
<keyword evidence="2" id="KW-1133">Transmembrane helix</keyword>
<evidence type="ECO:0000256" key="2">
    <source>
        <dbReference type="SAM" id="Phobius"/>
    </source>
</evidence>
<feature type="region of interest" description="Disordered" evidence="1">
    <location>
        <begin position="1"/>
        <end position="36"/>
    </location>
</feature>
<keyword evidence="3" id="KW-0131">Cell cycle</keyword>
<keyword evidence="2" id="KW-0472">Membrane</keyword>
<dbReference type="Proteomes" id="UP000235589">
    <property type="component" value="Chromosome"/>
</dbReference>
<evidence type="ECO:0000256" key="1">
    <source>
        <dbReference type="SAM" id="MobiDB-lite"/>
    </source>
</evidence>
<feature type="transmembrane region" description="Helical" evidence="2">
    <location>
        <begin position="174"/>
        <end position="194"/>
    </location>
</feature>
<evidence type="ECO:0000313" key="3">
    <source>
        <dbReference type="EMBL" id="AUO19514.1"/>
    </source>
</evidence>
<keyword evidence="4" id="KW-1185">Reference proteome</keyword>
<reference evidence="3 4" key="1">
    <citation type="submission" date="2017-04" db="EMBL/GenBank/DDBJ databases">
        <title>Monoglobus pectinilyticus 14 draft genome.</title>
        <authorList>
            <person name="Kim C."/>
            <person name="Rosendale D.I."/>
            <person name="Kelly W.J."/>
            <person name="Tannock G.W."/>
            <person name="Patchett M.L."/>
            <person name="Jordens J.Z."/>
        </authorList>
    </citation>
    <scope>NUCLEOTIDE SEQUENCE [LARGE SCALE GENOMIC DNA]</scope>
    <source>
        <strain evidence="3 4">14</strain>
    </source>
</reference>
<proteinExistence type="predicted"/>
<keyword evidence="2" id="KW-0812">Transmembrane</keyword>
<keyword evidence="3" id="KW-0132">Cell division</keyword>
<name>A0A2K9P2N6_9FIRM</name>